<dbReference type="EMBL" id="KQ965731">
    <property type="protein sequence ID" value="KXS22348.1"/>
    <property type="molecule type" value="Genomic_DNA"/>
</dbReference>
<sequence>MDTATTAIIHAIGVPVRTAHRHNQFRRDSDSRSNVRNQTEALPHANYDYRYQENINDYKGQSQQGRDSQNRNSYERQYPQQSLRGKPQVRMQNQGSPDKLSAAKSAEVVSAISHTQPMAGRERYQSSVPFPSTDTNTISTPDRFVASPRLYSQAVRNVRDWGFEAGLSGDRPYPMPTRENGHASNQMRYDQAPLHRQFEANQVLWTESEWSSRGGDTLASNRPTKRKYMEEPTDPGSAKLARVEGKDYSEPARNSNSRGVTVTGFSRTLDILSHQVLTNESRTDRFGMLAWLNMQWLLRSKAPMLKNLGKLILSLVNVKKTRVTSQGRSDLGWSIYDLAHQPKKAVKSAPTTATKANPALPAKVGNGGSKGNAAGTGNATLVGNAINVGNAVNVGNSVNAGTAANGQRPLIRTAKKLLKQQHLLQQMQNGELSQQQIAQQKEQKKKEEQQKQQQQQKPRQEEAQKHKVAKLLKFEAHLTSRGNAYRQLTNSFRDALLVLSRVFDITLDDQSSFENGTSDPSNLTSNPPGNEDISDRQAQSDAINSTNPLQIYSTMELDHQVSTPMGQHGKQPGTSSSLTDNENLWQIPEGKQKKGKL</sequence>
<proteinExistence type="predicted"/>
<feature type="region of interest" description="Disordered" evidence="1">
    <location>
        <begin position="430"/>
        <end position="466"/>
    </location>
</feature>
<evidence type="ECO:0000313" key="3">
    <source>
        <dbReference type="Proteomes" id="UP000070544"/>
    </source>
</evidence>
<dbReference type="Proteomes" id="UP000070544">
    <property type="component" value="Unassembled WGS sequence"/>
</dbReference>
<feature type="region of interest" description="Disordered" evidence="1">
    <location>
        <begin position="22"/>
        <end position="141"/>
    </location>
</feature>
<evidence type="ECO:0000256" key="1">
    <source>
        <dbReference type="SAM" id="MobiDB-lite"/>
    </source>
</evidence>
<feature type="compositionally biased region" description="Polar residues" evidence="1">
    <location>
        <begin position="53"/>
        <end position="72"/>
    </location>
</feature>
<protein>
    <submittedName>
        <fullName evidence="2">Uncharacterized protein</fullName>
    </submittedName>
</protein>
<evidence type="ECO:0000313" key="2">
    <source>
        <dbReference type="EMBL" id="KXS22348.1"/>
    </source>
</evidence>
<feature type="region of interest" description="Disordered" evidence="1">
    <location>
        <begin position="558"/>
        <end position="597"/>
    </location>
</feature>
<gene>
    <name evidence="2" type="ORF">M427DRAFT_130053</name>
</gene>
<organism evidence="2 3">
    <name type="scientific">Gonapodya prolifera (strain JEL478)</name>
    <name type="common">Monoblepharis prolifera</name>
    <dbReference type="NCBI Taxonomy" id="1344416"/>
    <lineage>
        <taxon>Eukaryota</taxon>
        <taxon>Fungi</taxon>
        <taxon>Fungi incertae sedis</taxon>
        <taxon>Chytridiomycota</taxon>
        <taxon>Chytridiomycota incertae sedis</taxon>
        <taxon>Monoblepharidomycetes</taxon>
        <taxon>Monoblepharidales</taxon>
        <taxon>Gonapodyaceae</taxon>
        <taxon>Gonapodya</taxon>
    </lineage>
</organism>
<feature type="region of interest" description="Disordered" evidence="1">
    <location>
        <begin position="346"/>
        <end position="367"/>
    </location>
</feature>
<feature type="compositionally biased region" description="Polar residues" evidence="1">
    <location>
        <begin position="511"/>
        <end position="528"/>
    </location>
</feature>
<feature type="compositionally biased region" description="Polar residues" evidence="1">
    <location>
        <begin position="125"/>
        <end position="140"/>
    </location>
</feature>
<feature type="region of interest" description="Disordered" evidence="1">
    <location>
        <begin position="211"/>
        <end position="239"/>
    </location>
</feature>
<dbReference type="AlphaFoldDB" id="A0A139B026"/>
<keyword evidence="3" id="KW-1185">Reference proteome</keyword>
<feature type="region of interest" description="Disordered" evidence="1">
    <location>
        <begin position="511"/>
        <end position="538"/>
    </location>
</feature>
<accession>A0A139B026</accession>
<reference evidence="2 3" key="1">
    <citation type="journal article" date="2015" name="Genome Biol. Evol.">
        <title>Phylogenomic analyses indicate that early fungi evolved digesting cell walls of algal ancestors of land plants.</title>
        <authorList>
            <person name="Chang Y."/>
            <person name="Wang S."/>
            <person name="Sekimoto S."/>
            <person name="Aerts A.L."/>
            <person name="Choi C."/>
            <person name="Clum A."/>
            <person name="LaButti K.M."/>
            <person name="Lindquist E.A."/>
            <person name="Yee Ngan C."/>
            <person name="Ohm R.A."/>
            <person name="Salamov A.A."/>
            <person name="Grigoriev I.V."/>
            <person name="Spatafora J.W."/>
            <person name="Berbee M.L."/>
        </authorList>
    </citation>
    <scope>NUCLEOTIDE SEQUENCE [LARGE SCALE GENOMIC DNA]</scope>
    <source>
        <strain evidence="2 3">JEL478</strain>
    </source>
</reference>
<name>A0A139B026_GONPJ</name>
<feature type="compositionally biased region" description="Basic and acidic residues" evidence="1">
    <location>
        <begin position="441"/>
        <end position="450"/>
    </location>
</feature>
<feature type="compositionally biased region" description="Polar residues" evidence="1">
    <location>
        <begin position="572"/>
        <end position="584"/>
    </location>
</feature>